<gene>
    <name evidence="2" type="ORF">SAMN04488036_101880</name>
</gene>
<keyword evidence="3" id="KW-1185">Reference proteome</keyword>
<evidence type="ECO:0000313" key="2">
    <source>
        <dbReference type="EMBL" id="SFK65026.1"/>
    </source>
</evidence>
<keyword evidence="1" id="KW-0472">Membrane</keyword>
<evidence type="ECO:0000256" key="1">
    <source>
        <dbReference type="SAM" id="Phobius"/>
    </source>
</evidence>
<feature type="transmembrane region" description="Helical" evidence="1">
    <location>
        <begin position="22"/>
        <end position="42"/>
    </location>
</feature>
<dbReference type="EMBL" id="FOSZ01000001">
    <property type="protein sequence ID" value="SFK65026.1"/>
    <property type="molecule type" value="Genomic_DNA"/>
</dbReference>
<evidence type="ECO:0000313" key="3">
    <source>
        <dbReference type="Proteomes" id="UP000198851"/>
    </source>
</evidence>
<organism evidence="2 3">
    <name type="scientific">Shimia haliotis</name>
    <dbReference type="NCBI Taxonomy" id="1280847"/>
    <lineage>
        <taxon>Bacteria</taxon>
        <taxon>Pseudomonadati</taxon>
        <taxon>Pseudomonadota</taxon>
        <taxon>Alphaproteobacteria</taxon>
        <taxon>Rhodobacterales</taxon>
        <taxon>Roseobacteraceae</taxon>
    </lineage>
</organism>
<accession>A0A1I4BAN4</accession>
<dbReference type="RefSeq" id="WP_170846672.1">
    <property type="nucleotide sequence ID" value="NZ_FOSZ01000001.1"/>
</dbReference>
<dbReference type="AlphaFoldDB" id="A0A1I4BAN4"/>
<proteinExistence type="predicted"/>
<name>A0A1I4BAN4_9RHOB</name>
<reference evidence="3" key="1">
    <citation type="submission" date="2016-10" db="EMBL/GenBank/DDBJ databases">
        <authorList>
            <person name="Varghese N."/>
            <person name="Submissions S."/>
        </authorList>
    </citation>
    <scope>NUCLEOTIDE SEQUENCE [LARGE SCALE GENOMIC DNA]</scope>
    <source>
        <strain evidence="3">DSM 28453</strain>
    </source>
</reference>
<keyword evidence="1" id="KW-0812">Transmembrane</keyword>
<keyword evidence="1" id="KW-1133">Transmembrane helix</keyword>
<dbReference type="Proteomes" id="UP000198851">
    <property type="component" value="Unassembled WGS sequence"/>
</dbReference>
<protein>
    <submittedName>
        <fullName evidence="2">Uncharacterized protein</fullName>
    </submittedName>
</protein>
<dbReference type="STRING" id="1280847.SAMN04488036_101880"/>
<sequence length="45" mass="4943">MHTIEDGYKALGLLIDINWERLLFPAAILAGLSLGYFIGSTFGPF</sequence>